<reference evidence="11" key="1">
    <citation type="submission" date="2015-02" db="EMBL/GenBank/DDBJ databases">
        <title>Draft Genome of Frankia sp. CpI1-S.</title>
        <authorList>
            <person name="Oshone R.T."/>
            <person name="Ngom M."/>
            <person name="Ghodhbane-Gtari F."/>
            <person name="Gtari M."/>
            <person name="Morris K."/>
            <person name="Thomas K."/>
            <person name="Sen A."/>
            <person name="Tisa L.S."/>
        </authorList>
    </citation>
    <scope>NUCLEOTIDE SEQUENCE [LARGE SCALE GENOMIC DNA]</scope>
    <source>
        <strain evidence="11">CpI1-S</strain>
    </source>
</reference>
<sequence>MRIVAERDRCIGAGNCVMTAPEVFDQGEDGLVTPLVDEADPVDPASVDAARRAVDRCPATALRAVED</sequence>
<keyword evidence="3 8" id="KW-0479">Metal-binding</keyword>
<evidence type="ECO:0000256" key="3">
    <source>
        <dbReference type="ARBA" id="ARBA00022723"/>
    </source>
</evidence>
<keyword evidence="5 8" id="KW-0408">Iron</keyword>
<dbReference type="SUPFAM" id="SSF54862">
    <property type="entry name" value="4Fe-4S ferredoxins"/>
    <property type="match status" value="1"/>
</dbReference>
<dbReference type="PANTHER" id="PTHR36923">
    <property type="entry name" value="FERREDOXIN"/>
    <property type="match status" value="1"/>
</dbReference>
<comment type="cofactor">
    <cofactor evidence="1">
        <name>[3Fe-4S] cluster</name>
        <dbReference type="ChEBI" id="CHEBI:21137"/>
    </cofactor>
</comment>
<evidence type="ECO:0000313" key="11">
    <source>
        <dbReference type="Proteomes" id="UP000032545"/>
    </source>
</evidence>
<comment type="caution">
    <text evidence="10">The sequence shown here is derived from an EMBL/GenBank/DDBJ whole genome shotgun (WGS) entry which is preliminary data.</text>
</comment>
<evidence type="ECO:0000256" key="8">
    <source>
        <dbReference type="RuleBase" id="RU368020"/>
    </source>
</evidence>
<comment type="function">
    <text evidence="8">Ferredoxins are iron-sulfur proteins that transfer electrons in a wide variety of metabolic reactions.</text>
</comment>
<protein>
    <recommendedName>
        <fullName evidence="8">Ferredoxin</fullName>
    </recommendedName>
</protein>
<evidence type="ECO:0000256" key="1">
    <source>
        <dbReference type="ARBA" id="ARBA00001927"/>
    </source>
</evidence>
<dbReference type="PRINTS" id="PR00352">
    <property type="entry name" value="3FE4SFRDOXIN"/>
</dbReference>
<dbReference type="Gene3D" id="3.30.70.20">
    <property type="match status" value="1"/>
</dbReference>
<keyword evidence="11" id="KW-1185">Reference proteome</keyword>
<evidence type="ECO:0000256" key="7">
    <source>
        <dbReference type="ARBA" id="ARBA00023291"/>
    </source>
</evidence>
<evidence type="ECO:0000259" key="9">
    <source>
        <dbReference type="PROSITE" id="PS51379"/>
    </source>
</evidence>
<keyword evidence="2 8" id="KW-0813">Transport</keyword>
<evidence type="ECO:0000256" key="4">
    <source>
        <dbReference type="ARBA" id="ARBA00022982"/>
    </source>
</evidence>
<gene>
    <name evidence="10" type="ORF">FF36_05305</name>
</gene>
<proteinExistence type="predicted"/>
<dbReference type="GO" id="GO:0009055">
    <property type="term" value="F:electron transfer activity"/>
    <property type="evidence" value="ECO:0007669"/>
    <property type="project" value="UniProtKB-UniRule"/>
</dbReference>
<reference evidence="10 11" key="2">
    <citation type="journal article" date="2016" name="Genome Announc.">
        <title>Permanent Draft Genome Sequences for Two Variants of Frankia sp. Strain CpI1, the First Frankia Strain Isolated from Root Nodules of Comptonia peregrina.</title>
        <authorList>
            <person name="Oshone R."/>
            <person name="Hurst S.G.IV."/>
            <person name="Abebe-Akele F."/>
            <person name="Simpson S."/>
            <person name="Morris K."/>
            <person name="Thomas W.K."/>
            <person name="Tisa L.S."/>
        </authorList>
    </citation>
    <scope>NUCLEOTIDE SEQUENCE [LARGE SCALE GENOMIC DNA]</scope>
    <source>
        <strain evidence="11">CpI1-S</strain>
    </source>
</reference>
<dbReference type="InterPro" id="IPR017896">
    <property type="entry name" value="4Fe4S_Fe-S-bd"/>
</dbReference>
<accession>A0A0D8B8A0</accession>
<dbReference type="OrthoDB" id="3218046at2"/>
<dbReference type="InterPro" id="IPR051269">
    <property type="entry name" value="Fe-S_cluster_ET"/>
</dbReference>
<evidence type="ECO:0000256" key="6">
    <source>
        <dbReference type="ARBA" id="ARBA00023014"/>
    </source>
</evidence>
<evidence type="ECO:0000313" key="10">
    <source>
        <dbReference type="EMBL" id="KJE20406.1"/>
    </source>
</evidence>
<dbReference type="AlphaFoldDB" id="A0A0D8B8A0"/>
<dbReference type="GO" id="GO:0051538">
    <property type="term" value="F:3 iron, 4 sulfur cluster binding"/>
    <property type="evidence" value="ECO:0007669"/>
    <property type="project" value="UniProtKB-KW"/>
</dbReference>
<dbReference type="InterPro" id="IPR001080">
    <property type="entry name" value="3Fe4S_ferredoxin"/>
</dbReference>
<evidence type="ECO:0000256" key="5">
    <source>
        <dbReference type="ARBA" id="ARBA00023004"/>
    </source>
</evidence>
<dbReference type="Pfam" id="PF13459">
    <property type="entry name" value="Fer4_15"/>
    <property type="match status" value="1"/>
</dbReference>
<organism evidence="10 11">
    <name type="scientific">Frankia torreyi</name>
    <dbReference type="NCBI Taxonomy" id="1856"/>
    <lineage>
        <taxon>Bacteria</taxon>
        <taxon>Bacillati</taxon>
        <taxon>Actinomycetota</taxon>
        <taxon>Actinomycetes</taxon>
        <taxon>Frankiales</taxon>
        <taxon>Frankiaceae</taxon>
        <taxon>Frankia</taxon>
    </lineage>
</organism>
<dbReference type="PATRIC" id="fig|1502723.3.peg.5715"/>
<dbReference type="PROSITE" id="PS51379">
    <property type="entry name" value="4FE4S_FER_2"/>
    <property type="match status" value="1"/>
</dbReference>
<dbReference type="EMBL" id="JYFN01000061">
    <property type="protein sequence ID" value="KJE20406.1"/>
    <property type="molecule type" value="Genomic_DNA"/>
</dbReference>
<keyword evidence="4 8" id="KW-0249">Electron transport</keyword>
<dbReference type="PANTHER" id="PTHR36923:SF3">
    <property type="entry name" value="FERREDOXIN"/>
    <property type="match status" value="1"/>
</dbReference>
<keyword evidence="7" id="KW-0003">3Fe-4S</keyword>
<keyword evidence="6 8" id="KW-0411">Iron-sulfur</keyword>
<dbReference type="RefSeq" id="WP_044887787.1">
    <property type="nucleotide sequence ID" value="NZ_JYFN01000061.1"/>
</dbReference>
<evidence type="ECO:0000256" key="2">
    <source>
        <dbReference type="ARBA" id="ARBA00022448"/>
    </source>
</evidence>
<dbReference type="GO" id="GO:0005506">
    <property type="term" value="F:iron ion binding"/>
    <property type="evidence" value="ECO:0007669"/>
    <property type="project" value="UniProtKB-UniRule"/>
</dbReference>
<feature type="domain" description="4Fe-4S ferredoxin-type" evidence="9">
    <location>
        <begin position="1"/>
        <end position="29"/>
    </location>
</feature>
<dbReference type="Proteomes" id="UP000032545">
    <property type="component" value="Unassembled WGS sequence"/>
</dbReference>
<name>A0A0D8B8A0_9ACTN</name>